<sequence>MPYSVRGIEEIGGFFDGLEPTERAEPGIVHVAHWHPDPRESVERRRRRRLRRGGMPAVVTRPDGRGAGDTVPTRIARPLIAPRVPLGH</sequence>
<keyword evidence="3" id="KW-1185">Reference proteome</keyword>
<feature type="region of interest" description="Disordered" evidence="1">
    <location>
        <begin position="40"/>
        <end position="88"/>
    </location>
</feature>
<dbReference type="EMBL" id="BMMM01000013">
    <property type="protein sequence ID" value="GGN78821.1"/>
    <property type="molecule type" value="Genomic_DNA"/>
</dbReference>
<proteinExistence type="predicted"/>
<comment type="caution">
    <text evidence="2">The sequence shown here is derived from an EMBL/GenBank/DDBJ whole genome shotgun (WGS) entry which is preliminary data.</text>
</comment>
<dbReference type="Gene3D" id="3.40.50.150">
    <property type="entry name" value="Vaccinia Virus protein VP39"/>
    <property type="match status" value="1"/>
</dbReference>
<evidence type="ECO:0000313" key="2">
    <source>
        <dbReference type="EMBL" id="GGN78821.1"/>
    </source>
</evidence>
<dbReference type="AlphaFoldDB" id="A0A918D850"/>
<gene>
    <name evidence="2" type="ORF">GCM10011579_062390</name>
</gene>
<protein>
    <submittedName>
        <fullName evidence="2">Uncharacterized protein</fullName>
    </submittedName>
</protein>
<evidence type="ECO:0000256" key="1">
    <source>
        <dbReference type="SAM" id="MobiDB-lite"/>
    </source>
</evidence>
<organism evidence="2 3">
    <name type="scientific">Streptomyces albiflavescens</name>
    <dbReference type="NCBI Taxonomy" id="1623582"/>
    <lineage>
        <taxon>Bacteria</taxon>
        <taxon>Bacillati</taxon>
        <taxon>Actinomycetota</taxon>
        <taxon>Actinomycetes</taxon>
        <taxon>Kitasatosporales</taxon>
        <taxon>Streptomycetaceae</taxon>
        <taxon>Streptomyces</taxon>
    </lineage>
</organism>
<dbReference type="InterPro" id="IPR029063">
    <property type="entry name" value="SAM-dependent_MTases_sf"/>
</dbReference>
<name>A0A918D850_9ACTN</name>
<dbReference type="RefSeq" id="WP_308429354.1">
    <property type="nucleotide sequence ID" value="NZ_BMMM01000013.1"/>
</dbReference>
<evidence type="ECO:0000313" key="3">
    <source>
        <dbReference type="Proteomes" id="UP000600365"/>
    </source>
</evidence>
<dbReference type="Proteomes" id="UP000600365">
    <property type="component" value="Unassembled WGS sequence"/>
</dbReference>
<accession>A0A918D850</accession>
<reference evidence="2 3" key="1">
    <citation type="journal article" date="2014" name="Int. J. Syst. Evol. Microbiol.">
        <title>Complete genome sequence of Corynebacterium casei LMG S-19264T (=DSM 44701T), isolated from a smear-ripened cheese.</title>
        <authorList>
            <consortium name="US DOE Joint Genome Institute (JGI-PGF)"/>
            <person name="Walter F."/>
            <person name="Albersmeier A."/>
            <person name="Kalinowski J."/>
            <person name="Ruckert C."/>
        </authorList>
    </citation>
    <scope>NUCLEOTIDE SEQUENCE [LARGE SCALE GENOMIC DNA]</scope>
    <source>
        <strain evidence="2 3">CGMCC 4.7111</strain>
    </source>
</reference>